<dbReference type="EMBL" id="FZPA01000003">
    <property type="protein sequence ID" value="SNS66547.1"/>
    <property type="molecule type" value="Genomic_DNA"/>
</dbReference>
<dbReference type="RefSeq" id="WP_089215203.1">
    <property type="nucleotide sequence ID" value="NZ_FZPA01000003.1"/>
</dbReference>
<protein>
    <recommendedName>
        <fullName evidence="3">Polyketide cyclase / dehydrase and lipid transport</fullName>
    </recommendedName>
</protein>
<name>A0A239GBK7_9SPHN</name>
<dbReference type="PROSITE" id="PS51257">
    <property type="entry name" value="PROKAR_LIPOPROTEIN"/>
    <property type="match status" value="1"/>
</dbReference>
<keyword evidence="2" id="KW-1185">Reference proteome</keyword>
<evidence type="ECO:0000313" key="2">
    <source>
        <dbReference type="Proteomes" id="UP000198339"/>
    </source>
</evidence>
<evidence type="ECO:0000313" key="1">
    <source>
        <dbReference type="EMBL" id="SNS66547.1"/>
    </source>
</evidence>
<dbReference type="AlphaFoldDB" id="A0A239GBK7"/>
<evidence type="ECO:0008006" key="3">
    <source>
        <dbReference type="Google" id="ProtNLM"/>
    </source>
</evidence>
<dbReference type="OrthoDB" id="7447858at2"/>
<accession>A0A239GBK7</accession>
<dbReference type="Proteomes" id="UP000198339">
    <property type="component" value="Unassembled WGS sequence"/>
</dbReference>
<organism evidence="1 2">
    <name type="scientific">Sphingopyxis indica</name>
    <dbReference type="NCBI Taxonomy" id="436663"/>
    <lineage>
        <taxon>Bacteria</taxon>
        <taxon>Pseudomonadati</taxon>
        <taxon>Pseudomonadota</taxon>
        <taxon>Alphaproteobacteria</taxon>
        <taxon>Sphingomonadales</taxon>
        <taxon>Sphingomonadaceae</taxon>
        <taxon>Sphingopyxis</taxon>
    </lineage>
</organism>
<proteinExistence type="predicted"/>
<gene>
    <name evidence="1" type="ORF">SAMN06295955_103119</name>
</gene>
<sequence>MAMLRHLLLIAALLVTGGCGKAVELVSQTRTVAAPREAVFAKMFGDDGAFAGLPLVTNGGSTRLYELVVEKGEPGFERIAPKQRPDAYKVKIAVAMEIPREAHMIYSVDDGALATGLKFTFEELAPDRTRVAFTVDELSGHDTEGLAVNSAKLRSVAHDALRKLDDFDEVDEQA</sequence>
<reference evidence="1 2" key="1">
    <citation type="submission" date="2017-06" db="EMBL/GenBank/DDBJ databases">
        <authorList>
            <person name="Kim H.J."/>
            <person name="Triplett B.A."/>
        </authorList>
    </citation>
    <scope>NUCLEOTIDE SEQUENCE [LARGE SCALE GENOMIC DNA]</scope>
    <source>
        <strain evidence="1 2">DS15</strain>
    </source>
</reference>